<dbReference type="PANTHER" id="PTHR10252:SF151">
    <property type="entry name" value="DNA POLYMERASE EPSILON NONCATALYTIC SUBUNIT"/>
    <property type="match status" value="1"/>
</dbReference>
<evidence type="ECO:0000256" key="2">
    <source>
        <dbReference type="ARBA" id="ARBA00023242"/>
    </source>
</evidence>
<feature type="domain" description="Transcription factor CBF/NF-Y/archaeal histone" evidence="4">
    <location>
        <begin position="6"/>
        <end position="68"/>
    </location>
</feature>
<sequence>SGTSVLPLSKIKKIFKTDPEHVSASEAAVFSTAIATELFIQYFTEQASLIARSEKRKKLQYKDFASAVGNIEQLYFLSDTVPKTVNLKNLVEQNKVNYSAKAQNQQPQALAKGQQTLNLGKSTANKNDDEE</sequence>
<feature type="compositionally biased region" description="Polar residues" evidence="3">
    <location>
        <begin position="102"/>
        <end position="125"/>
    </location>
</feature>
<dbReference type="GO" id="GO:0046982">
    <property type="term" value="F:protein heterodimerization activity"/>
    <property type="evidence" value="ECO:0007669"/>
    <property type="project" value="InterPro"/>
</dbReference>
<comment type="subcellular location">
    <subcellularLocation>
        <location evidence="1">Nucleus</location>
    </subcellularLocation>
</comment>
<evidence type="ECO:0000256" key="1">
    <source>
        <dbReference type="ARBA" id="ARBA00004123"/>
    </source>
</evidence>
<proteinExistence type="predicted"/>
<dbReference type="InterPro" id="IPR050568">
    <property type="entry name" value="Transcr_DNA_Rep_Reg"/>
</dbReference>
<dbReference type="PANTHER" id="PTHR10252">
    <property type="entry name" value="HISTONE-LIKE TRANSCRIPTION FACTOR CCAAT-RELATED"/>
    <property type="match status" value="1"/>
</dbReference>
<organism evidence="5 6">
    <name type="scientific">Wickerhamomyces anomalus (strain ATCC 58044 / CBS 1984 / NCYC 433 / NRRL Y-366-8)</name>
    <name type="common">Yeast</name>
    <name type="synonym">Hansenula anomala</name>
    <dbReference type="NCBI Taxonomy" id="683960"/>
    <lineage>
        <taxon>Eukaryota</taxon>
        <taxon>Fungi</taxon>
        <taxon>Dikarya</taxon>
        <taxon>Ascomycota</taxon>
        <taxon>Saccharomycotina</taxon>
        <taxon>Saccharomycetes</taxon>
        <taxon>Phaffomycetales</taxon>
        <taxon>Wickerhamomycetaceae</taxon>
        <taxon>Wickerhamomyces</taxon>
    </lineage>
</organism>
<dbReference type="GO" id="GO:0006261">
    <property type="term" value="P:DNA-templated DNA replication"/>
    <property type="evidence" value="ECO:0007669"/>
    <property type="project" value="TreeGrafter"/>
</dbReference>
<dbReference type="SUPFAM" id="SSF47113">
    <property type="entry name" value="Histone-fold"/>
    <property type="match status" value="1"/>
</dbReference>
<feature type="region of interest" description="Disordered" evidence="3">
    <location>
        <begin position="102"/>
        <end position="131"/>
    </location>
</feature>
<dbReference type="EMBL" id="KV454208">
    <property type="protein sequence ID" value="ODQ62918.1"/>
    <property type="molecule type" value="Genomic_DNA"/>
</dbReference>
<evidence type="ECO:0000313" key="6">
    <source>
        <dbReference type="Proteomes" id="UP000094112"/>
    </source>
</evidence>
<name>A0A1E3PC11_WICAA</name>
<reference evidence="5 6" key="1">
    <citation type="journal article" date="2016" name="Proc. Natl. Acad. Sci. U.S.A.">
        <title>Comparative genomics of biotechnologically important yeasts.</title>
        <authorList>
            <person name="Riley R."/>
            <person name="Haridas S."/>
            <person name="Wolfe K.H."/>
            <person name="Lopes M.R."/>
            <person name="Hittinger C.T."/>
            <person name="Goeker M."/>
            <person name="Salamov A.A."/>
            <person name="Wisecaver J.H."/>
            <person name="Long T.M."/>
            <person name="Calvey C.H."/>
            <person name="Aerts A.L."/>
            <person name="Barry K.W."/>
            <person name="Choi C."/>
            <person name="Clum A."/>
            <person name="Coughlan A.Y."/>
            <person name="Deshpande S."/>
            <person name="Douglass A.P."/>
            <person name="Hanson S.J."/>
            <person name="Klenk H.-P."/>
            <person name="LaButti K.M."/>
            <person name="Lapidus A."/>
            <person name="Lindquist E.A."/>
            <person name="Lipzen A.M."/>
            <person name="Meier-Kolthoff J.P."/>
            <person name="Ohm R.A."/>
            <person name="Otillar R.P."/>
            <person name="Pangilinan J.L."/>
            <person name="Peng Y."/>
            <person name="Rokas A."/>
            <person name="Rosa C.A."/>
            <person name="Scheuner C."/>
            <person name="Sibirny A.A."/>
            <person name="Slot J.C."/>
            <person name="Stielow J.B."/>
            <person name="Sun H."/>
            <person name="Kurtzman C.P."/>
            <person name="Blackwell M."/>
            <person name="Grigoriev I.V."/>
            <person name="Jeffries T.W."/>
        </authorList>
    </citation>
    <scope>NUCLEOTIDE SEQUENCE [LARGE SCALE GENOMIC DNA]</scope>
    <source>
        <strain evidence="6">ATCC 58044 / CBS 1984 / NCYC 433 / NRRL Y-366-8</strain>
    </source>
</reference>
<dbReference type="STRING" id="683960.A0A1E3PC11"/>
<evidence type="ECO:0000313" key="5">
    <source>
        <dbReference type="EMBL" id="ODQ62918.1"/>
    </source>
</evidence>
<keyword evidence="2" id="KW-0539">Nucleus</keyword>
<evidence type="ECO:0000259" key="4">
    <source>
        <dbReference type="Pfam" id="PF00808"/>
    </source>
</evidence>
<dbReference type="GO" id="GO:0008623">
    <property type="term" value="C:CHRAC"/>
    <property type="evidence" value="ECO:0007669"/>
    <property type="project" value="TreeGrafter"/>
</dbReference>
<feature type="non-terminal residue" evidence="5">
    <location>
        <position position="1"/>
    </location>
</feature>
<dbReference type="InterPro" id="IPR003958">
    <property type="entry name" value="CBFA_NFYB_domain"/>
</dbReference>
<gene>
    <name evidence="5" type="ORF">WICANDRAFT_15016</name>
</gene>
<dbReference type="Proteomes" id="UP000094112">
    <property type="component" value="Unassembled WGS sequence"/>
</dbReference>
<dbReference type="RefSeq" id="XP_019042125.1">
    <property type="nucleotide sequence ID" value="XM_019180624.1"/>
</dbReference>
<evidence type="ECO:0000256" key="3">
    <source>
        <dbReference type="SAM" id="MobiDB-lite"/>
    </source>
</evidence>
<accession>A0A1E3PC11</accession>
<dbReference type="CDD" id="cd23645">
    <property type="entry name" value="HFD_Dpb3-like"/>
    <property type="match status" value="1"/>
</dbReference>
<dbReference type="InterPro" id="IPR009072">
    <property type="entry name" value="Histone-fold"/>
</dbReference>
<dbReference type="Gene3D" id="1.10.20.10">
    <property type="entry name" value="Histone, subunit A"/>
    <property type="match status" value="1"/>
</dbReference>
<keyword evidence="6" id="KW-1185">Reference proteome</keyword>
<dbReference type="GeneID" id="30197870"/>
<feature type="non-terminal residue" evidence="5">
    <location>
        <position position="131"/>
    </location>
</feature>
<protein>
    <recommendedName>
        <fullName evidence="4">Transcription factor CBF/NF-Y/archaeal histone domain-containing protein</fullName>
    </recommendedName>
</protein>
<dbReference type="OrthoDB" id="636685at2759"/>
<dbReference type="Pfam" id="PF00808">
    <property type="entry name" value="CBFD_NFYB_HMF"/>
    <property type="match status" value="1"/>
</dbReference>
<dbReference type="AlphaFoldDB" id="A0A1E3PC11"/>